<accession>A0A2K3KQL5</accession>
<reference evidence="1 2" key="2">
    <citation type="journal article" date="2017" name="Front. Plant Sci.">
        <title>Gene Classification and Mining of Molecular Markers Useful in Red Clover (Trifolium pratense) Breeding.</title>
        <authorList>
            <person name="Istvanek J."/>
            <person name="Dluhosova J."/>
            <person name="Dluhos P."/>
            <person name="Patkova L."/>
            <person name="Nedelnik J."/>
            <person name="Repkova J."/>
        </authorList>
    </citation>
    <scope>NUCLEOTIDE SEQUENCE [LARGE SCALE GENOMIC DNA]</scope>
    <source>
        <strain evidence="2">cv. Tatra</strain>
        <tissue evidence="1">Young leaves</tissue>
    </source>
</reference>
<comment type="caution">
    <text evidence="1">The sequence shown here is derived from an EMBL/GenBank/DDBJ whole genome shotgun (WGS) entry which is preliminary data.</text>
</comment>
<feature type="non-terminal residue" evidence="1">
    <location>
        <position position="1"/>
    </location>
</feature>
<protein>
    <submittedName>
        <fullName evidence="1">Uncharacterized protein</fullName>
    </submittedName>
</protein>
<evidence type="ECO:0000313" key="2">
    <source>
        <dbReference type="Proteomes" id="UP000236291"/>
    </source>
</evidence>
<dbReference type="EMBL" id="ASHM01230443">
    <property type="protein sequence ID" value="PNX68569.1"/>
    <property type="molecule type" value="Genomic_DNA"/>
</dbReference>
<dbReference type="AlphaFoldDB" id="A0A2K3KQL5"/>
<organism evidence="1 2">
    <name type="scientific">Trifolium pratense</name>
    <name type="common">Red clover</name>
    <dbReference type="NCBI Taxonomy" id="57577"/>
    <lineage>
        <taxon>Eukaryota</taxon>
        <taxon>Viridiplantae</taxon>
        <taxon>Streptophyta</taxon>
        <taxon>Embryophyta</taxon>
        <taxon>Tracheophyta</taxon>
        <taxon>Spermatophyta</taxon>
        <taxon>Magnoliopsida</taxon>
        <taxon>eudicotyledons</taxon>
        <taxon>Gunneridae</taxon>
        <taxon>Pentapetalae</taxon>
        <taxon>rosids</taxon>
        <taxon>fabids</taxon>
        <taxon>Fabales</taxon>
        <taxon>Fabaceae</taxon>
        <taxon>Papilionoideae</taxon>
        <taxon>50 kb inversion clade</taxon>
        <taxon>NPAAA clade</taxon>
        <taxon>Hologalegina</taxon>
        <taxon>IRL clade</taxon>
        <taxon>Trifolieae</taxon>
        <taxon>Trifolium</taxon>
    </lineage>
</organism>
<name>A0A2K3KQL5_TRIPR</name>
<reference evidence="1 2" key="1">
    <citation type="journal article" date="2014" name="Am. J. Bot.">
        <title>Genome assembly and annotation for red clover (Trifolium pratense; Fabaceae).</title>
        <authorList>
            <person name="Istvanek J."/>
            <person name="Jaros M."/>
            <person name="Krenek A."/>
            <person name="Repkova J."/>
        </authorList>
    </citation>
    <scope>NUCLEOTIDE SEQUENCE [LARGE SCALE GENOMIC DNA]</scope>
    <source>
        <strain evidence="2">cv. Tatra</strain>
        <tissue evidence="1">Young leaves</tissue>
    </source>
</reference>
<sequence>SHLFTDPPLHHQQSFESSSLRPLHLIKVDGDYVEDEFENDV</sequence>
<dbReference type="Proteomes" id="UP000236291">
    <property type="component" value="Unassembled WGS sequence"/>
</dbReference>
<evidence type="ECO:0000313" key="1">
    <source>
        <dbReference type="EMBL" id="PNX68569.1"/>
    </source>
</evidence>
<proteinExistence type="predicted"/>
<gene>
    <name evidence="1" type="ORF">L195_g064037</name>
</gene>